<evidence type="ECO:0000259" key="1">
    <source>
        <dbReference type="PROSITE" id="PS50181"/>
    </source>
</evidence>
<reference evidence="2 3" key="1">
    <citation type="submission" date="2016-07" db="EMBL/GenBank/DDBJ databases">
        <title>Pervasive Adenine N6-methylation of Active Genes in Fungi.</title>
        <authorList>
            <consortium name="DOE Joint Genome Institute"/>
            <person name="Mondo S.J."/>
            <person name="Dannebaum R.O."/>
            <person name="Kuo R.C."/>
            <person name="Labutti K."/>
            <person name="Haridas S."/>
            <person name="Kuo A."/>
            <person name="Salamov A."/>
            <person name="Ahrendt S.R."/>
            <person name="Lipzen A."/>
            <person name="Sullivan W."/>
            <person name="Andreopoulos W.B."/>
            <person name="Clum A."/>
            <person name="Lindquist E."/>
            <person name="Daum C."/>
            <person name="Ramamoorthy G.K."/>
            <person name="Gryganskyi A."/>
            <person name="Culley D."/>
            <person name="Magnuson J.K."/>
            <person name="James T.Y."/>
            <person name="O'Malley M.A."/>
            <person name="Stajich J.E."/>
            <person name="Spatafora J.W."/>
            <person name="Visel A."/>
            <person name="Grigoriev I.V."/>
        </authorList>
    </citation>
    <scope>NUCLEOTIDE SEQUENCE [LARGE SCALE GENOMIC DNA]</scope>
    <source>
        <strain evidence="2 3">NRRL 2496</strain>
    </source>
</reference>
<dbReference type="Pfam" id="PF12937">
    <property type="entry name" value="F-box-like"/>
    <property type="match status" value="1"/>
</dbReference>
<dbReference type="Gene3D" id="1.20.1280.50">
    <property type="match status" value="1"/>
</dbReference>
<evidence type="ECO:0000313" key="2">
    <source>
        <dbReference type="EMBL" id="ORY97474.1"/>
    </source>
</evidence>
<evidence type="ECO:0000313" key="3">
    <source>
        <dbReference type="Proteomes" id="UP000242180"/>
    </source>
</evidence>
<dbReference type="EMBL" id="MCGN01000004">
    <property type="protein sequence ID" value="ORY97474.1"/>
    <property type="molecule type" value="Genomic_DNA"/>
</dbReference>
<dbReference type="OrthoDB" id="2252477at2759"/>
<proteinExistence type="predicted"/>
<sequence>MGHSNQERSSSAWDYPLPVNHADVRVNHGIQEARRDAMAVTKKGRSHKVDPTDALPVDVILLVFENFEIKELLVCATVSRHWHRYILNLPVWSRLHVDLLQTSISTMRARQQGLAKVLGPELRVIHIKTDASLFTILSLLSKAGCTNVKKFGMRSVLLC</sequence>
<protein>
    <recommendedName>
        <fullName evidence="1">F-box domain-containing protein</fullName>
    </recommendedName>
</protein>
<accession>A0A1X2HEU1</accession>
<dbReference type="InterPro" id="IPR036047">
    <property type="entry name" value="F-box-like_dom_sf"/>
</dbReference>
<feature type="domain" description="F-box" evidence="1">
    <location>
        <begin position="49"/>
        <end position="95"/>
    </location>
</feature>
<dbReference type="Proteomes" id="UP000242180">
    <property type="component" value="Unassembled WGS sequence"/>
</dbReference>
<gene>
    <name evidence="2" type="ORF">BCR43DRAFT_504404</name>
</gene>
<dbReference type="AlphaFoldDB" id="A0A1X2HEU1"/>
<name>A0A1X2HEU1_SYNRA</name>
<dbReference type="InterPro" id="IPR001810">
    <property type="entry name" value="F-box_dom"/>
</dbReference>
<dbReference type="PROSITE" id="PS50181">
    <property type="entry name" value="FBOX"/>
    <property type="match status" value="1"/>
</dbReference>
<dbReference type="SMART" id="SM00256">
    <property type="entry name" value="FBOX"/>
    <property type="match status" value="1"/>
</dbReference>
<dbReference type="InParanoid" id="A0A1X2HEU1"/>
<dbReference type="SUPFAM" id="SSF81383">
    <property type="entry name" value="F-box domain"/>
    <property type="match status" value="1"/>
</dbReference>
<keyword evidence="3" id="KW-1185">Reference proteome</keyword>
<organism evidence="2 3">
    <name type="scientific">Syncephalastrum racemosum</name>
    <name type="common">Filamentous fungus</name>
    <dbReference type="NCBI Taxonomy" id="13706"/>
    <lineage>
        <taxon>Eukaryota</taxon>
        <taxon>Fungi</taxon>
        <taxon>Fungi incertae sedis</taxon>
        <taxon>Mucoromycota</taxon>
        <taxon>Mucoromycotina</taxon>
        <taxon>Mucoromycetes</taxon>
        <taxon>Mucorales</taxon>
        <taxon>Syncephalastraceae</taxon>
        <taxon>Syncephalastrum</taxon>
    </lineage>
</organism>
<comment type="caution">
    <text evidence="2">The sequence shown here is derived from an EMBL/GenBank/DDBJ whole genome shotgun (WGS) entry which is preliminary data.</text>
</comment>
<dbReference type="CDD" id="cd09917">
    <property type="entry name" value="F-box_SF"/>
    <property type="match status" value="1"/>
</dbReference>